<dbReference type="STRING" id="325452.A0A3R7GPT0"/>
<dbReference type="EMBL" id="MBDN02001286">
    <property type="protein sequence ID" value="RLN72195.1"/>
    <property type="molecule type" value="Genomic_DNA"/>
</dbReference>
<dbReference type="AlphaFoldDB" id="A0A3R7GPT0"/>
<protein>
    <submittedName>
        <fullName evidence="3">Uncharacterized protein</fullName>
    </submittedName>
</protein>
<evidence type="ECO:0000313" key="2">
    <source>
        <dbReference type="EMBL" id="RLN45403.1"/>
    </source>
</evidence>
<proteinExistence type="predicted"/>
<feature type="non-terminal residue" evidence="3">
    <location>
        <position position="236"/>
    </location>
</feature>
<dbReference type="Proteomes" id="UP000285883">
    <property type="component" value="Unassembled WGS sequence"/>
</dbReference>
<sequence>MRSVILSPTIAPATPTSVDIDNSDNALSSASSPKEFDESDSDDVEYEGDEKETSVVDIKLHYGSIANTTDKIVSTYRNWVGPTVGKPSDPAGDKACYREAHIMNTCPVGFDYKLKTCWAECPMDYPVECGMECIRQSDDCKSEIYAKFVSVANAALSLAILNVFGTFAKWSKTIRVGIKCARAMFGTMRAIVNYIRAIKMSDPSTPRDKILLALYQTSYITIDLPVSITMCRGKTY</sequence>
<feature type="compositionally biased region" description="Low complexity" evidence="1">
    <location>
        <begin position="23"/>
        <end position="32"/>
    </location>
</feature>
<dbReference type="EMBL" id="MAYM02000165">
    <property type="protein sequence ID" value="RLN45403.1"/>
    <property type="molecule type" value="Genomic_DNA"/>
</dbReference>
<keyword evidence="4" id="KW-1185">Reference proteome</keyword>
<name>A0A3R7GPT0_9STRA</name>
<feature type="region of interest" description="Disordered" evidence="1">
    <location>
        <begin position="1"/>
        <end position="50"/>
    </location>
</feature>
<accession>A0A3R7GPT0</accession>
<comment type="caution">
    <text evidence="3">The sequence shown here is derived from an EMBL/GenBank/DDBJ whole genome shotgun (WGS) entry which is preliminary data.</text>
</comment>
<dbReference type="Proteomes" id="UP000285624">
    <property type="component" value="Unassembled WGS sequence"/>
</dbReference>
<organism evidence="3 4">
    <name type="scientific">Phytophthora kernoviae</name>
    <dbReference type="NCBI Taxonomy" id="325452"/>
    <lineage>
        <taxon>Eukaryota</taxon>
        <taxon>Sar</taxon>
        <taxon>Stramenopiles</taxon>
        <taxon>Oomycota</taxon>
        <taxon>Peronosporomycetes</taxon>
        <taxon>Peronosporales</taxon>
        <taxon>Peronosporaceae</taxon>
        <taxon>Phytophthora</taxon>
    </lineage>
</organism>
<evidence type="ECO:0000256" key="1">
    <source>
        <dbReference type="SAM" id="MobiDB-lite"/>
    </source>
</evidence>
<reference evidence="4 5" key="1">
    <citation type="submission" date="2018-07" db="EMBL/GenBank/DDBJ databases">
        <title>Genome sequencing of oomycete isolates from Chile give support for New Zealand origin for Phytophthora kernoviae and make available the first Nothophytophthora sp. genome.</title>
        <authorList>
            <person name="Studholme D.J."/>
            <person name="Sanfuentes E."/>
            <person name="Panda P."/>
            <person name="Hill R."/>
            <person name="Sambles C."/>
            <person name="Grant M."/>
            <person name="Williams N.M."/>
            <person name="Mcdougal R.L."/>
        </authorList>
    </citation>
    <scope>NUCLEOTIDE SEQUENCE [LARGE SCALE GENOMIC DNA]</scope>
    <source>
        <strain evidence="2">Chile2</strain>
        <strain evidence="3">Chile4</strain>
    </source>
</reference>
<evidence type="ECO:0000313" key="3">
    <source>
        <dbReference type="EMBL" id="RLN72195.1"/>
    </source>
</evidence>
<gene>
    <name evidence="2" type="ORF">BBI17_009943</name>
    <name evidence="3" type="ORF">BBO99_00009873</name>
</gene>
<feature type="compositionally biased region" description="Acidic residues" evidence="1">
    <location>
        <begin position="37"/>
        <end position="50"/>
    </location>
</feature>
<evidence type="ECO:0000313" key="5">
    <source>
        <dbReference type="Proteomes" id="UP000285883"/>
    </source>
</evidence>
<evidence type="ECO:0000313" key="4">
    <source>
        <dbReference type="Proteomes" id="UP000285624"/>
    </source>
</evidence>